<organism evidence="2 3">
    <name type="scientific">Nocardia amikacinitolerans</name>
    <dbReference type="NCBI Taxonomy" id="756689"/>
    <lineage>
        <taxon>Bacteria</taxon>
        <taxon>Bacillati</taxon>
        <taxon>Actinomycetota</taxon>
        <taxon>Actinomycetes</taxon>
        <taxon>Mycobacteriales</taxon>
        <taxon>Nocardiaceae</taxon>
        <taxon>Nocardia</taxon>
    </lineage>
</organism>
<evidence type="ECO:0000313" key="2">
    <source>
        <dbReference type="EMBL" id="SNY78673.1"/>
    </source>
</evidence>
<feature type="compositionally biased region" description="Basic residues" evidence="1">
    <location>
        <begin position="139"/>
        <end position="155"/>
    </location>
</feature>
<dbReference type="Proteomes" id="UP000219565">
    <property type="component" value="Unassembled WGS sequence"/>
</dbReference>
<feature type="compositionally biased region" description="Basic and acidic residues" evidence="1">
    <location>
        <begin position="1"/>
        <end position="19"/>
    </location>
</feature>
<gene>
    <name evidence="2" type="ORF">SAMN04244553_1356</name>
</gene>
<evidence type="ECO:0000256" key="1">
    <source>
        <dbReference type="SAM" id="MobiDB-lite"/>
    </source>
</evidence>
<name>A0A285L2G5_9NOCA</name>
<accession>A0A285L2G5</accession>
<dbReference type="AlphaFoldDB" id="A0A285L2G5"/>
<proteinExistence type="predicted"/>
<evidence type="ECO:0000313" key="3">
    <source>
        <dbReference type="Proteomes" id="UP000219565"/>
    </source>
</evidence>
<feature type="compositionally biased region" description="Basic and acidic residues" evidence="1">
    <location>
        <begin position="195"/>
        <end position="224"/>
    </location>
</feature>
<protein>
    <submittedName>
        <fullName evidence="2">Uncharacterized protein</fullName>
    </submittedName>
</protein>
<sequence>MLAGRNDRDRTNSVSRVRDPPSSLGKSAVTRCPIFGRHDSESPGRTSRRTRQTGDSWWRYGSLPESRWSPRPDAGTEQQPSRAGGSAWCDPDDRRRRGCGHGPQHAHDIPHTGRRLRQRRLGAANQQRPNRNRREVGRQHHRGRVRSMVVARRHGERGMPDGLADRQQPHEFDEPGAPPLRADEHANGRACPDQQGERRPFRRDDTTAERVRGDTDRSRRRSDESTAQSRRSLRRFTHRAILPPVVVPGQTALVGGFTRPAGSVALFSGVGAVRAADEHRQ</sequence>
<reference evidence="2 3" key="1">
    <citation type="submission" date="2017-09" db="EMBL/GenBank/DDBJ databases">
        <authorList>
            <person name="Ehlers B."/>
            <person name="Leendertz F.H."/>
        </authorList>
    </citation>
    <scope>NUCLEOTIDE SEQUENCE [LARGE SCALE GENOMIC DNA]</scope>
    <source>
        <strain evidence="2 3">DSM 45537</strain>
    </source>
</reference>
<feature type="region of interest" description="Disordered" evidence="1">
    <location>
        <begin position="1"/>
        <end position="234"/>
    </location>
</feature>
<keyword evidence="3" id="KW-1185">Reference proteome</keyword>
<dbReference type="EMBL" id="OBEG01000001">
    <property type="protein sequence ID" value="SNY78673.1"/>
    <property type="molecule type" value="Genomic_DNA"/>
</dbReference>
<feature type="compositionally biased region" description="Basic and acidic residues" evidence="1">
    <location>
        <begin position="156"/>
        <end position="173"/>
    </location>
</feature>